<dbReference type="Proteomes" id="UP000190675">
    <property type="component" value="Chromosome I"/>
</dbReference>
<evidence type="ECO:0000313" key="1">
    <source>
        <dbReference type="EMBL" id="SHH36876.1"/>
    </source>
</evidence>
<evidence type="ECO:0000313" key="2">
    <source>
        <dbReference type="Proteomes" id="UP000190675"/>
    </source>
</evidence>
<evidence type="ECO:0008006" key="3">
    <source>
        <dbReference type="Google" id="ProtNLM"/>
    </source>
</evidence>
<gene>
    <name evidence="1" type="ORF">SAMN05444169_7097</name>
</gene>
<sequence>MRRARFDGNIVEAQLAHDTEKKNVPAARRVVRRQLGKGDKNKMHGIYTLDELRQAVPHRLDEIEALATPKAKARTLRNVRVQTLGEPSAEVMRVLERRGIAILRITQPKKSFIIGSRPVVKLTRHDRTDLNDPNVEMWLPIAADVAVGVGQGDGSVSLHHTVDERPVRQLNMAIARQSGAIAAGSAVLVQSIANAR</sequence>
<dbReference type="EMBL" id="LT670818">
    <property type="protein sequence ID" value="SHH36876.1"/>
    <property type="molecule type" value="Genomic_DNA"/>
</dbReference>
<name>A0A1M5SED1_9BRAD</name>
<dbReference type="AlphaFoldDB" id="A0A1M5SED1"/>
<protein>
    <recommendedName>
        <fullName evidence="3">DUF4238 domain-containing protein</fullName>
    </recommendedName>
</protein>
<organism evidence="1 2">
    <name type="scientific">Bradyrhizobium erythrophlei</name>
    <dbReference type="NCBI Taxonomy" id="1437360"/>
    <lineage>
        <taxon>Bacteria</taxon>
        <taxon>Pseudomonadati</taxon>
        <taxon>Pseudomonadota</taxon>
        <taxon>Alphaproteobacteria</taxon>
        <taxon>Hyphomicrobiales</taxon>
        <taxon>Nitrobacteraceae</taxon>
        <taxon>Bradyrhizobium</taxon>
    </lineage>
</organism>
<proteinExistence type="predicted"/>
<reference evidence="1 2" key="1">
    <citation type="submission" date="2016-11" db="EMBL/GenBank/DDBJ databases">
        <authorList>
            <person name="Jaros S."/>
            <person name="Januszkiewicz K."/>
            <person name="Wedrychowicz H."/>
        </authorList>
    </citation>
    <scope>NUCLEOTIDE SEQUENCE [LARGE SCALE GENOMIC DNA]</scope>
    <source>
        <strain evidence="1 2">GAS242</strain>
    </source>
</reference>
<accession>A0A1M5SED1</accession>